<dbReference type="InterPro" id="IPR001296">
    <property type="entry name" value="Glyco_trans_1"/>
</dbReference>
<dbReference type="KEGG" id="tcq:TIRI35C_0184"/>
<protein>
    <submittedName>
        <fullName evidence="2">Putative Glycosyltransferase</fullName>
    </submittedName>
</protein>
<reference evidence="2 3" key="1">
    <citation type="submission" date="2020-09" db="EMBL/GenBank/DDBJ databases">
        <authorList>
            <person name="Courtine D."/>
        </authorList>
    </citation>
    <scope>NUCLEOTIDE SEQUENCE [LARGE SCALE GENOMIC DNA]</scope>
    <source>
        <strain evidence="2 3">IRI35c</strain>
    </source>
</reference>
<keyword evidence="2" id="KW-0808">Transferase</keyword>
<dbReference type="CDD" id="cd03801">
    <property type="entry name" value="GT4_PimA-like"/>
    <property type="match status" value="1"/>
</dbReference>
<evidence type="ECO:0000259" key="1">
    <source>
        <dbReference type="Pfam" id="PF00534"/>
    </source>
</evidence>
<dbReference type="Pfam" id="PF00534">
    <property type="entry name" value="Glycos_transf_1"/>
    <property type="match status" value="1"/>
</dbReference>
<dbReference type="SUPFAM" id="SSF53756">
    <property type="entry name" value="UDP-Glycosyltransferase/glycogen phosphorylase"/>
    <property type="match status" value="1"/>
</dbReference>
<feature type="domain" description="Glycosyl transferase family 1" evidence="1">
    <location>
        <begin position="151"/>
        <end position="297"/>
    </location>
</feature>
<dbReference type="EMBL" id="LR881183">
    <property type="protein sequence ID" value="CAD5243338.1"/>
    <property type="molecule type" value="Genomic_DNA"/>
</dbReference>
<organism evidence="2 3">
    <name type="scientific">Thermococcus camini</name>
    <dbReference type="NCBI Taxonomy" id="2016373"/>
    <lineage>
        <taxon>Archaea</taxon>
        <taxon>Methanobacteriati</taxon>
        <taxon>Methanobacteriota</taxon>
        <taxon>Thermococci</taxon>
        <taxon>Thermococcales</taxon>
        <taxon>Thermococcaceae</taxon>
        <taxon>Thermococcus</taxon>
    </lineage>
</organism>
<dbReference type="PANTHER" id="PTHR12526:SF630">
    <property type="entry name" value="GLYCOSYLTRANSFERASE"/>
    <property type="match status" value="1"/>
</dbReference>
<evidence type="ECO:0000313" key="2">
    <source>
        <dbReference type="EMBL" id="CAD5243338.1"/>
    </source>
</evidence>
<evidence type="ECO:0000313" key="3">
    <source>
        <dbReference type="Proteomes" id="UP000516304"/>
    </source>
</evidence>
<proteinExistence type="predicted"/>
<dbReference type="Proteomes" id="UP000516304">
    <property type="component" value="Chromosome TIRI35C"/>
</dbReference>
<dbReference type="AlphaFoldDB" id="A0A7G2D5R5"/>
<dbReference type="Gene3D" id="3.40.50.2000">
    <property type="entry name" value="Glycogen Phosphorylase B"/>
    <property type="match status" value="2"/>
</dbReference>
<dbReference type="PANTHER" id="PTHR12526">
    <property type="entry name" value="GLYCOSYLTRANSFERASE"/>
    <property type="match status" value="1"/>
</dbReference>
<name>A0A7G2D5R5_9EURY</name>
<gene>
    <name evidence="2" type="ORF">TIRI35C_0184</name>
</gene>
<keyword evidence="3" id="KW-1185">Reference proteome</keyword>
<sequence>MVQVIILSPIRIGGAYNWAKQYAKALELEDINTSIIKNPLKVLTATKMEDTIIHSSAIPLPYRPKNVNFIFTLHGIYKTEENPWKILYPLTITNSDTITVPSYFLKEVLGLDDAIVIPNGIFPEEFQIKDSNSQGNSDIIKVLTITNFHFLGKAEGVLTLYKIMREVAHNVSTNNINWYIAGSGKYLQQIKSSIFSSPIPENLNITFLGFVDTPKFLLQKADIFSYYSYNDNFPLVFLEAMASMVPVITNNVGATKEIIATGVDGIVVENRDKYVDELIKLILNPRLRSKLAIQARKKIERKFNWHNLVKEYLKIIS</sequence>
<dbReference type="GeneID" id="58917914"/>
<dbReference type="GO" id="GO:0016757">
    <property type="term" value="F:glycosyltransferase activity"/>
    <property type="evidence" value="ECO:0007669"/>
    <property type="project" value="InterPro"/>
</dbReference>
<dbReference type="RefSeq" id="WP_188201400.1">
    <property type="nucleotide sequence ID" value="NZ_LR881183.1"/>
</dbReference>
<accession>A0A7G2D5R5</accession>